<dbReference type="InterPro" id="IPR007110">
    <property type="entry name" value="Ig-like_dom"/>
</dbReference>
<name>A0A3Q3E807_9LABR</name>
<evidence type="ECO:0000256" key="3">
    <source>
        <dbReference type="ARBA" id="ARBA00022989"/>
    </source>
</evidence>
<reference evidence="9" key="2">
    <citation type="submission" date="2025-09" db="UniProtKB">
        <authorList>
            <consortium name="Ensembl"/>
        </authorList>
    </citation>
    <scope>IDENTIFICATION</scope>
</reference>
<dbReference type="InterPro" id="IPR000353">
    <property type="entry name" value="MHC_II_b_N"/>
</dbReference>
<keyword evidence="2 6" id="KW-0812">Transmembrane</keyword>
<dbReference type="PANTHER" id="PTHR19944">
    <property type="entry name" value="MHC CLASS II-RELATED"/>
    <property type="match status" value="1"/>
</dbReference>
<reference evidence="9" key="1">
    <citation type="submission" date="2025-08" db="UniProtKB">
        <authorList>
            <consortium name="Ensembl"/>
        </authorList>
    </citation>
    <scope>IDENTIFICATION</scope>
</reference>
<evidence type="ECO:0000256" key="6">
    <source>
        <dbReference type="SAM" id="Phobius"/>
    </source>
</evidence>
<dbReference type="GeneTree" id="ENSGT00950000183127"/>
<dbReference type="SUPFAM" id="SSF48726">
    <property type="entry name" value="Immunoglobulin"/>
    <property type="match status" value="1"/>
</dbReference>
<evidence type="ECO:0000313" key="9">
    <source>
        <dbReference type="Ensembl" id="ENSLBEP00000003452.1"/>
    </source>
</evidence>
<dbReference type="Gene3D" id="3.10.320.10">
    <property type="entry name" value="Class II Histocompatibility Antigen, M Beta Chain, Chain B, domain 1"/>
    <property type="match status" value="1"/>
</dbReference>
<dbReference type="SUPFAM" id="SSF54452">
    <property type="entry name" value="MHC antigen-recognition domain"/>
    <property type="match status" value="1"/>
</dbReference>
<dbReference type="PROSITE" id="PS50835">
    <property type="entry name" value="IG_LIKE"/>
    <property type="match status" value="1"/>
</dbReference>
<dbReference type="GO" id="GO:0042613">
    <property type="term" value="C:MHC class II protein complex"/>
    <property type="evidence" value="ECO:0007669"/>
    <property type="project" value="InterPro"/>
</dbReference>
<dbReference type="Ensembl" id="ENSLBET00000003634.1">
    <property type="protein sequence ID" value="ENSLBEP00000003452.1"/>
    <property type="gene ID" value="ENSLBEG00000002666.1"/>
</dbReference>
<dbReference type="InterPro" id="IPR050160">
    <property type="entry name" value="MHC/Immunoglobulin"/>
</dbReference>
<protein>
    <submittedName>
        <fullName evidence="9">Class II histocompatibility antigen, B-L beta chain-like</fullName>
    </submittedName>
</protein>
<sequence length="260" mass="30238">MRLFLLCRLTVSAVLLWATPAGGYVYQAMYDCEYGEDDLSDMVFLVKNVFNKEIVTLYDSRVGKYVGFGEMGMRNADHYNSQRWKMALRKIQVEIVCRYNAKYYQRSIRDRKVPPVVRVRQTEPADYGEQSVLECSVLGFFPQEVRVRWLRDGVEVTSDVLSSDIIANGDWSFQLHSFLELIPRRGERVTCRVDHSSLQENLDVDWDTYPLDAKRLKKTLGITSFLFGFSAALFGGAYYWWKKRSDFSPLRRQDPTSPEL</sequence>
<dbReference type="SMART" id="SM00921">
    <property type="entry name" value="MHC_II_beta"/>
    <property type="match status" value="1"/>
</dbReference>
<keyword evidence="4" id="KW-1015">Disulfide bond</keyword>
<dbReference type="GO" id="GO:0006955">
    <property type="term" value="P:immune response"/>
    <property type="evidence" value="ECO:0007669"/>
    <property type="project" value="InterPro"/>
</dbReference>
<keyword evidence="3 6" id="KW-1133">Transmembrane helix</keyword>
<feature type="domain" description="Ig-like" evidence="8">
    <location>
        <begin position="114"/>
        <end position="203"/>
    </location>
</feature>
<dbReference type="Gene3D" id="2.60.40.10">
    <property type="entry name" value="Immunoglobulins"/>
    <property type="match status" value="1"/>
</dbReference>
<evidence type="ECO:0000256" key="1">
    <source>
        <dbReference type="ARBA" id="ARBA00004479"/>
    </source>
</evidence>
<dbReference type="GeneID" id="114920554"/>
<keyword evidence="5" id="KW-0325">Glycoprotein</keyword>
<feature type="signal peptide" evidence="7">
    <location>
        <begin position="1"/>
        <end position="23"/>
    </location>
</feature>
<proteinExistence type="predicted"/>
<accession>A0A3Q3E807</accession>
<dbReference type="Pfam" id="PF00969">
    <property type="entry name" value="MHC_II_beta"/>
    <property type="match status" value="1"/>
</dbReference>
<dbReference type="SMART" id="SM00407">
    <property type="entry name" value="IGc1"/>
    <property type="match status" value="1"/>
</dbReference>
<dbReference type="InParanoid" id="A0A3Q3E807"/>
<dbReference type="InterPro" id="IPR014745">
    <property type="entry name" value="MHC_II_a/b_N"/>
</dbReference>
<evidence type="ECO:0000256" key="5">
    <source>
        <dbReference type="ARBA" id="ARBA00023180"/>
    </source>
</evidence>
<evidence type="ECO:0000256" key="2">
    <source>
        <dbReference type="ARBA" id="ARBA00022692"/>
    </source>
</evidence>
<keyword evidence="7" id="KW-0732">Signal</keyword>
<dbReference type="InterPro" id="IPR036179">
    <property type="entry name" value="Ig-like_dom_sf"/>
</dbReference>
<comment type="subcellular location">
    <subcellularLocation>
        <location evidence="1">Membrane</location>
        <topology evidence="1">Single-pass type I membrane protein</topology>
    </subcellularLocation>
</comment>
<dbReference type="Proteomes" id="UP000261660">
    <property type="component" value="Unplaced"/>
</dbReference>
<evidence type="ECO:0000256" key="4">
    <source>
        <dbReference type="ARBA" id="ARBA00023157"/>
    </source>
</evidence>
<dbReference type="InterPro" id="IPR003597">
    <property type="entry name" value="Ig_C1-set"/>
</dbReference>
<dbReference type="InterPro" id="IPR013783">
    <property type="entry name" value="Ig-like_fold"/>
</dbReference>
<feature type="chain" id="PRO_5018587304" evidence="7">
    <location>
        <begin position="24"/>
        <end position="260"/>
    </location>
</feature>
<dbReference type="InterPro" id="IPR011162">
    <property type="entry name" value="MHC_I/II-like_Ag-recog"/>
</dbReference>
<dbReference type="PANTHER" id="PTHR19944:SF99">
    <property type="entry name" value="HLA CLASS II HISTOCOMPATIBILITY ANTIGEN, DRB1 BETA CHAIN"/>
    <property type="match status" value="1"/>
</dbReference>
<dbReference type="GO" id="GO:0019882">
    <property type="term" value="P:antigen processing and presentation"/>
    <property type="evidence" value="ECO:0007669"/>
    <property type="project" value="InterPro"/>
</dbReference>
<keyword evidence="6" id="KW-0472">Membrane</keyword>
<dbReference type="AlphaFoldDB" id="A0A3Q3E807"/>
<dbReference type="RefSeq" id="XP_029134396.1">
    <property type="nucleotide sequence ID" value="XM_029278563.2"/>
</dbReference>
<dbReference type="STRING" id="56723.ENSLBEP00000003452"/>
<feature type="transmembrane region" description="Helical" evidence="6">
    <location>
        <begin position="220"/>
        <end position="241"/>
    </location>
</feature>
<keyword evidence="10" id="KW-1185">Reference proteome</keyword>
<dbReference type="OrthoDB" id="9940220at2759"/>
<evidence type="ECO:0000313" key="10">
    <source>
        <dbReference type="Proteomes" id="UP000261660"/>
    </source>
</evidence>
<evidence type="ECO:0000259" key="8">
    <source>
        <dbReference type="PROSITE" id="PS50835"/>
    </source>
</evidence>
<organism evidence="9 10">
    <name type="scientific">Labrus bergylta</name>
    <name type="common">ballan wrasse</name>
    <dbReference type="NCBI Taxonomy" id="56723"/>
    <lineage>
        <taxon>Eukaryota</taxon>
        <taxon>Metazoa</taxon>
        <taxon>Chordata</taxon>
        <taxon>Craniata</taxon>
        <taxon>Vertebrata</taxon>
        <taxon>Euteleostomi</taxon>
        <taxon>Actinopterygii</taxon>
        <taxon>Neopterygii</taxon>
        <taxon>Teleostei</taxon>
        <taxon>Neoteleostei</taxon>
        <taxon>Acanthomorphata</taxon>
        <taxon>Eupercaria</taxon>
        <taxon>Labriformes</taxon>
        <taxon>Labridae</taxon>
        <taxon>Labrus</taxon>
    </lineage>
</organism>
<dbReference type="Pfam" id="PF07654">
    <property type="entry name" value="C1-set"/>
    <property type="match status" value="1"/>
</dbReference>
<evidence type="ECO:0000256" key="7">
    <source>
        <dbReference type="SAM" id="SignalP"/>
    </source>
</evidence>